<dbReference type="Gene3D" id="1.10.3760.10">
    <property type="entry name" value="PgpA-like"/>
    <property type="match status" value="1"/>
</dbReference>
<dbReference type="EMBL" id="MF787246">
    <property type="protein sequence ID" value="ATG86404.1"/>
    <property type="molecule type" value="Genomic_DNA"/>
</dbReference>
<proteinExistence type="predicted"/>
<organism evidence="2 3">
    <name type="scientific">Lactobacillus phage LpeD</name>
    <dbReference type="NCBI Taxonomy" id="2041210"/>
    <lineage>
        <taxon>Viruses</taxon>
        <taxon>Duplodnaviria</taxon>
        <taxon>Heunggongvirae</taxon>
        <taxon>Uroviricota</taxon>
        <taxon>Caudoviricetes</taxon>
        <taxon>Herelleviridae</taxon>
        <taxon>Elpedvirus</taxon>
        <taxon>Elpedvirus LpeD</taxon>
    </lineage>
</organism>
<name>A0A291I9Q0_9CAUD</name>
<protein>
    <submittedName>
        <fullName evidence="2">Phosphatidylglycerophosphatase</fullName>
    </submittedName>
</protein>
<accession>A0A291I9Q0</accession>
<dbReference type="InterPro" id="IPR007686">
    <property type="entry name" value="YutG/PgpA"/>
</dbReference>
<reference evidence="2 3" key="1">
    <citation type="submission" date="2017-08" db="EMBL/GenBank/DDBJ databases">
        <title>Isolation and Characterization of phages of Lactobacillus pentosus and plantarum.</title>
        <authorList>
            <person name="Qi R."/>
            <person name="Yu M."/>
            <person name="Qiao X."/>
            <person name="Li Y."/>
        </authorList>
    </citation>
    <scope>NUCLEOTIDE SEQUENCE [LARGE SCALE GENOMIC DNA]</scope>
</reference>
<dbReference type="SUPFAM" id="SSF101307">
    <property type="entry name" value="YutG-like"/>
    <property type="match status" value="1"/>
</dbReference>
<dbReference type="Proteomes" id="UP000229296">
    <property type="component" value="Segment"/>
</dbReference>
<evidence type="ECO:0000259" key="1">
    <source>
        <dbReference type="Pfam" id="PF04608"/>
    </source>
</evidence>
<feature type="domain" description="YutG/PgpA" evidence="1">
    <location>
        <begin position="53"/>
        <end position="160"/>
    </location>
</feature>
<dbReference type="GO" id="GO:0008962">
    <property type="term" value="F:phosphatidylglycerophosphatase activity"/>
    <property type="evidence" value="ECO:0007669"/>
    <property type="project" value="InterPro"/>
</dbReference>
<evidence type="ECO:0000313" key="2">
    <source>
        <dbReference type="EMBL" id="ATG86404.1"/>
    </source>
</evidence>
<dbReference type="InterPro" id="IPR036681">
    <property type="entry name" value="PgpA-like_sf"/>
</dbReference>
<evidence type="ECO:0000313" key="3">
    <source>
        <dbReference type="Proteomes" id="UP000229296"/>
    </source>
</evidence>
<gene>
    <name evidence="2" type="ORF">LpeD_171</name>
</gene>
<dbReference type="PIRSF" id="PIRSF019587">
    <property type="entry name" value="PGPase"/>
    <property type="match status" value="1"/>
</dbReference>
<dbReference type="InterPro" id="IPR026038">
    <property type="entry name" value="Put_PGPase"/>
</dbReference>
<dbReference type="Pfam" id="PF04608">
    <property type="entry name" value="PgpA"/>
    <property type="match status" value="1"/>
</dbReference>
<dbReference type="GO" id="GO:0006629">
    <property type="term" value="P:lipid metabolic process"/>
    <property type="evidence" value="ECO:0007669"/>
    <property type="project" value="InterPro"/>
</dbReference>
<keyword evidence="3" id="KW-1185">Reference proteome</keyword>
<sequence length="164" mass="17787">MDKGMHYPDKEAFNFVEARLSEIGVSLKDIAKIVYDLEHKYLSNLSLEDCLLAVTDVVHKREVLNNAMVGLELDRLAQEGQIKEPLLSIIKNDVGVFGVDEVLGIAISQLYGSIGVTNYGFADKEKSGIIKSLDTSDTQVNTFSDDLVGAIASAASAKVAHENS</sequence>